<accession>A0A3B3D1H3</accession>
<sequence>VSITFTLICNVPDLIGFPPSTAVRISFKTGCVSRSKALLSTNSADTPCSPPLCTSSTKYSLGFSL</sequence>
<reference evidence="1" key="2">
    <citation type="submission" date="2025-09" db="UniProtKB">
        <authorList>
            <consortium name="Ensembl"/>
        </authorList>
    </citation>
    <scope>IDENTIFICATION</scope>
</reference>
<dbReference type="GeneTree" id="ENSGT01150000287059"/>
<organism evidence="1 2">
    <name type="scientific">Oryzias melastigma</name>
    <name type="common">Marine medaka</name>
    <dbReference type="NCBI Taxonomy" id="30732"/>
    <lineage>
        <taxon>Eukaryota</taxon>
        <taxon>Metazoa</taxon>
        <taxon>Chordata</taxon>
        <taxon>Craniata</taxon>
        <taxon>Vertebrata</taxon>
        <taxon>Euteleostomi</taxon>
        <taxon>Actinopterygii</taxon>
        <taxon>Neopterygii</taxon>
        <taxon>Teleostei</taxon>
        <taxon>Neoteleostei</taxon>
        <taxon>Acanthomorphata</taxon>
        <taxon>Ovalentaria</taxon>
        <taxon>Atherinomorphae</taxon>
        <taxon>Beloniformes</taxon>
        <taxon>Adrianichthyidae</taxon>
        <taxon>Oryziinae</taxon>
        <taxon>Oryzias</taxon>
    </lineage>
</organism>
<reference evidence="1" key="1">
    <citation type="submission" date="2025-08" db="UniProtKB">
        <authorList>
            <consortium name="Ensembl"/>
        </authorList>
    </citation>
    <scope>IDENTIFICATION</scope>
</reference>
<dbReference type="AlphaFoldDB" id="A0A3B3D1H3"/>
<evidence type="ECO:0000313" key="2">
    <source>
        <dbReference type="Proteomes" id="UP000261560"/>
    </source>
</evidence>
<dbReference type="PaxDb" id="30732-ENSOMEP00000023390"/>
<evidence type="ECO:0000313" key="1">
    <source>
        <dbReference type="Ensembl" id="ENSOMEP00000023390.1"/>
    </source>
</evidence>
<dbReference type="OMA" id="IVMTACF"/>
<dbReference type="Proteomes" id="UP000261560">
    <property type="component" value="Unplaced"/>
</dbReference>
<proteinExistence type="predicted"/>
<name>A0A3B3D1H3_ORYME</name>
<keyword evidence="2" id="KW-1185">Reference proteome</keyword>
<protein>
    <submittedName>
        <fullName evidence="1">Uncharacterized protein</fullName>
    </submittedName>
</protein>
<dbReference type="Ensembl" id="ENSOMET00000012336.1">
    <property type="protein sequence ID" value="ENSOMEP00000023390.1"/>
    <property type="gene ID" value="ENSOMEG00000003484.1"/>
</dbReference>